<reference evidence="4" key="1">
    <citation type="submission" date="2018-09" db="EMBL/GenBank/DDBJ databases">
        <authorList>
            <person name="Kim I."/>
        </authorList>
    </citation>
    <scope>NUCLEOTIDE SEQUENCE [LARGE SCALE GENOMIC DNA]</scope>
    <source>
        <strain evidence="4">DD4a</strain>
    </source>
</reference>
<dbReference type="InterPro" id="IPR050345">
    <property type="entry name" value="Aliph_Amidase/BUP"/>
</dbReference>
<evidence type="ECO:0000313" key="4">
    <source>
        <dbReference type="Proteomes" id="UP000265742"/>
    </source>
</evidence>
<name>A0A3A1U477_9MICO</name>
<dbReference type="SUPFAM" id="SSF56317">
    <property type="entry name" value="Carbon-nitrogen hydrolase"/>
    <property type="match status" value="1"/>
</dbReference>
<dbReference type="Pfam" id="PF00795">
    <property type="entry name" value="CN_hydrolase"/>
    <property type="match status" value="1"/>
</dbReference>
<dbReference type="InterPro" id="IPR003010">
    <property type="entry name" value="C-N_Hydrolase"/>
</dbReference>
<dbReference type="PANTHER" id="PTHR43674">
    <property type="entry name" value="NITRILASE C965.09-RELATED"/>
    <property type="match status" value="1"/>
</dbReference>
<dbReference type="InterPro" id="IPR036526">
    <property type="entry name" value="C-N_Hydrolase_sf"/>
</dbReference>
<comment type="caution">
    <text evidence="3">The sequence shown here is derived from an EMBL/GenBank/DDBJ whole genome shotgun (WGS) entry which is preliminary data.</text>
</comment>
<dbReference type="EMBL" id="QXTG01000002">
    <property type="protein sequence ID" value="RIX27774.1"/>
    <property type="molecule type" value="Genomic_DNA"/>
</dbReference>
<dbReference type="GO" id="GO:0050126">
    <property type="term" value="F:N-carbamoylputrescine amidase activity"/>
    <property type="evidence" value="ECO:0007669"/>
    <property type="project" value="TreeGrafter"/>
</dbReference>
<dbReference type="PANTHER" id="PTHR43674:SF2">
    <property type="entry name" value="BETA-UREIDOPROPIONASE"/>
    <property type="match status" value="1"/>
</dbReference>
<proteinExistence type="predicted"/>
<keyword evidence="1 3" id="KW-0378">Hydrolase</keyword>
<dbReference type="GO" id="GO:0033388">
    <property type="term" value="P:putrescine biosynthetic process from arginine"/>
    <property type="evidence" value="ECO:0007669"/>
    <property type="project" value="TreeGrafter"/>
</dbReference>
<evidence type="ECO:0000256" key="1">
    <source>
        <dbReference type="ARBA" id="ARBA00022801"/>
    </source>
</evidence>
<dbReference type="Gene3D" id="3.60.110.10">
    <property type="entry name" value="Carbon-nitrogen hydrolase"/>
    <property type="match status" value="1"/>
</dbReference>
<organism evidence="3 4">
    <name type="scientific">Amnibacterium setariae</name>
    <dbReference type="NCBI Taxonomy" id="2306585"/>
    <lineage>
        <taxon>Bacteria</taxon>
        <taxon>Bacillati</taxon>
        <taxon>Actinomycetota</taxon>
        <taxon>Actinomycetes</taxon>
        <taxon>Micrococcales</taxon>
        <taxon>Microbacteriaceae</taxon>
        <taxon>Amnibacterium</taxon>
    </lineage>
</organism>
<accession>A0A3A1U477</accession>
<evidence type="ECO:0000313" key="3">
    <source>
        <dbReference type="EMBL" id="RIX27774.1"/>
    </source>
</evidence>
<dbReference type="RefSeq" id="WP_119482083.1">
    <property type="nucleotide sequence ID" value="NZ_QXTG01000002.1"/>
</dbReference>
<gene>
    <name evidence="3" type="ORF">D1781_09525</name>
</gene>
<dbReference type="PROSITE" id="PS50263">
    <property type="entry name" value="CN_HYDROLASE"/>
    <property type="match status" value="1"/>
</dbReference>
<sequence>MTRIAAVQLSPVVGDLAGNTARAEAVLREVLAAGAEIVVLPELTTSGYVFTDEAEARGLAIDAEDPLLARWSSLLGDAVLVVGFAELGRGGRLYNSAAVLDRSGTRAVYRKVHLWDLEKRVFTPGSDLPAVVETPYGRLGVMVCFDLEFPEWTRIAALRGADLLAVPANWPVQPRPDGGDVPEVQIAAATARLNHMAVLVADRQGPERGVTWAGGTHVVGADGGIVDRVGPGDGVAWADLDLPASRDKRQGELVDLLGDRRPDLYGPLLA</sequence>
<evidence type="ECO:0000259" key="2">
    <source>
        <dbReference type="PROSITE" id="PS50263"/>
    </source>
</evidence>
<dbReference type="Proteomes" id="UP000265742">
    <property type="component" value="Unassembled WGS sequence"/>
</dbReference>
<feature type="domain" description="CN hydrolase" evidence="2">
    <location>
        <begin position="2"/>
        <end position="242"/>
    </location>
</feature>
<protein>
    <submittedName>
        <fullName evidence="3">Hydrolase</fullName>
    </submittedName>
</protein>
<keyword evidence="4" id="KW-1185">Reference proteome</keyword>
<dbReference type="AlphaFoldDB" id="A0A3A1U477"/>
<dbReference type="OrthoDB" id="9811121at2"/>